<dbReference type="PANTHER" id="PTHR30600">
    <property type="entry name" value="CYTOCHROME C PEROXIDASE-RELATED"/>
    <property type="match status" value="1"/>
</dbReference>
<dbReference type="PANTHER" id="PTHR30600:SF7">
    <property type="entry name" value="CYTOCHROME C PEROXIDASE-RELATED"/>
    <property type="match status" value="1"/>
</dbReference>
<evidence type="ECO:0000256" key="9">
    <source>
        <dbReference type="SAM" id="MobiDB-lite"/>
    </source>
</evidence>
<dbReference type="Pfam" id="PF00034">
    <property type="entry name" value="Cytochrom_C"/>
    <property type="match status" value="1"/>
</dbReference>
<name>A0ABU9UQK0_9GAMM</name>
<proteinExistence type="predicted"/>
<dbReference type="InterPro" id="IPR051395">
    <property type="entry name" value="Cytochrome_c_Peroxidase/MauG"/>
</dbReference>
<dbReference type="InterPro" id="IPR036909">
    <property type="entry name" value="Cyt_c-like_dom_sf"/>
</dbReference>
<dbReference type="PIRSF" id="PIRSF000294">
    <property type="entry name" value="Cytochrome-c_peroxidase"/>
    <property type="match status" value="1"/>
</dbReference>
<feature type="domain" description="Cytochrome c" evidence="11">
    <location>
        <begin position="190"/>
        <end position="304"/>
    </location>
</feature>
<keyword evidence="5" id="KW-0574">Periplasm</keyword>
<dbReference type="InterPro" id="IPR004852">
    <property type="entry name" value="Di-haem_cyt_c_peroxidsae"/>
</dbReference>
<keyword evidence="2 8" id="KW-0349">Heme</keyword>
<evidence type="ECO:0000256" key="7">
    <source>
        <dbReference type="ARBA" id="ARBA00023004"/>
    </source>
</evidence>
<feature type="chain" id="PRO_5045138162" evidence="10">
    <location>
        <begin position="21"/>
        <end position="344"/>
    </location>
</feature>
<dbReference type="SUPFAM" id="SSF46626">
    <property type="entry name" value="Cytochrome c"/>
    <property type="match status" value="2"/>
</dbReference>
<feature type="region of interest" description="Disordered" evidence="9">
    <location>
        <begin position="311"/>
        <end position="344"/>
    </location>
</feature>
<evidence type="ECO:0000256" key="1">
    <source>
        <dbReference type="ARBA" id="ARBA00004418"/>
    </source>
</evidence>
<evidence type="ECO:0000313" key="12">
    <source>
        <dbReference type="EMBL" id="MEM6248524.1"/>
    </source>
</evidence>
<keyword evidence="6" id="KW-0560">Oxidoreductase</keyword>
<dbReference type="RefSeq" id="WP_012587451.1">
    <property type="nucleotide sequence ID" value="NZ_JAUOEV010000007.1"/>
</dbReference>
<keyword evidence="3 8" id="KW-0479">Metal-binding</keyword>
<evidence type="ECO:0000256" key="4">
    <source>
        <dbReference type="ARBA" id="ARBA00022729"/>
    </source>
</evidence>
<gene>
    <name evidence="12" type="ORF">AAGS29_07915</name>
</gene>
<evidence type="ECO:0000256" key="5">
    <source>
        <dbReference type="ARBA" id="ARBA00022764"/>
    </source>
</evidence>
<dbReference type="EMBL" id="JBCHKU010000008">
    <property type="protein sequence ID" value="MEM6248524.1"/>
    <property type="molecule type" value="Genomic_DNA"/>
</dbReference>
<reference evidence="12 13" key="1">
    <citation type="submission" date="2024-04" db="EMBL/GenBank/DDBJ databases">
        <title>Novel Shewanella species isolated from Baltic Sea sediments.</title>
        <authorList>
            <person name="Martin-Rodriguez A.J."/>
            <person name="Fernandez-Juarez V."/>
            <person name="Valeriano V.D."/>
            <person name="Mihindukulasooriya I."/>
            <person name="Ceresnova L."/>
            <person name="Joffre E."/>
            <person name="Jensie-Markopoulos S."/>
            <person name="Moore E.R.B."/>
            <person name="Sjoling A."/>
        </authorList>
    </citation>
    <scope>NUCLEOTIDE SEQUENCE [LARGE SCALE GENOMIC DNA]</scope>
    <source>
        <strain evidence="12 13">VAX-SP0-0CM-1</strain>
    </source>
</reference>
<protein>
    <submittedName>
        <fullName evidence="12">Cytochrome-c peroxidase</fullName>
    </submittedName>
</protein>
<dbReference type="Gene3D" id="1.10.760.10">
    <property type="entry name" value="Cytochrome c-like domain"/>
    <property type="match status" value="2"/>
</dbReference>
<dbReference type="Proteomes" id="UP001489333">
    <property type="component" value="Unassembled WGS sequence"/>
</dbReference>
<organism evidence="12 13">
    <name type="scientific">Shewanella vaxholmensis</name>
    <dbReference type="NCBI Taxonomy" id="3063535"/>
    <lineage>
        <taxon>Bacteria</taxon>
        <taxon>Pseudomonadati</taxon>
        <taxon>Pseudomonadota</taxon>
        <taxon>Gammaproteobacteria</taxon>
        <taxon>Alteromonadales</taxon>
        <taxon>Shewanellaceae</taxon>
        <taxon>Shewanella</taxon>
    </lineage>
</organism>
<dbReference type="Pfam" id="PF03150">
    <property type="entry name" value="CCP_MauG"/>
    <property type="match status" value="1"/>
</dbReference>
<keyword evidence="7 8" id="KW-0408">Iron</keyword>
<dbReference type="PROSITE" id="PS51007">
    <property type="entry name" value="CYTC"/>
    <property type="match status" value="2"/>
</dbReference>
<keyword evidence="13" id="KW-1185">Reference proteome</keyword>
<evidence type="ECO:0000256" key="3">
    <source>
        <dbReference type="ARBA" id="ARBA00022723"/>
    </source>
</evidence>
<feature type="domain" description="Cytochrome c" evidence="11">
    <location>
        <begin position="38"/>
        <end position="146"/>
    </location>
</feature>
<evidence type="ECO:0000313" key="13">
    <source>
        <dbReference type="Proteomes" id="UP001489333"/>
    </source>
</evidence>
<accession>A0ABU9UQK0</accession>
<comment type="caution">
    <text evidence="12">The sequence shown here is derived from an EMBL/GenBank/DDBJ whole genome shotgun (WGS) entry which is preliminary data.</text>
</comment>
<evidence type="ECO:0000259" key="11">
    <source>
        <dbReference type="PROSITE" id="PS51007"/>
    </source>
</evidence>
<keyword evidence="12" id="KW-0575">Peroxidase</keyword>
<keyword evidence="4 10" id="KW-0732">Signal</keyword>
<evidence type="ECO:0000256" key="6">
    <source>
        <dbReference type="ARBA" id="ARBA00023002"/>
    </source>
</evidence>
<dbReference type="InterPro" id="IPR026259">
    <property type="entry name" value="MauG/Cytc_peroxidase"/>
</dbReference>
<dbReference type="InterPro" id="IPR009056">
    <property type="entry name" value="Cyt_c-like_dom"/>
</dbReference>
<evidence type="ECO:0000256" key="10">
    <source>
        <dbReference type="SAM" id="SignalP"/>
    </source>
</evidence>
<evidence type="ECO:0000256" key="2">
    <source>
        <dbReference type="ARBA" id="ARBA00022617"/>
    </source>
</evidence>
<comment type="subcellular location">
    <subcellularLocation>
        <location evidence="1">Periplasm</location>
    </subcellularLocation>
</comment>
<sequence length="344" mass="37420">MTKLTSIAIFIAGIFASAHAISAEPIEVIKAVKVTEPEKVELGKMLFFEPRLSKSGYISCNSCHNLATGGVDALPTSVGHNWQQGPINSPTVLNANYMLAQFWDGRASDLQAQAAGPIENPKEMGYSHALATQTIASMPAYRAHFAKVYGDENVTIDRLTDAISTFEKTLVTPNSPFDQYLLGKQDAISVDAKAGYQLFKSKGCVSCHNGPAVGGTMYMKMGLIKPFHTNNPAEGRIAVTGKEADKFVFKVPTLRNIELTYPYFHDGSVWTLEEAVNTMADIQLGQKLSDKENLEMVAFLVSLTGDQPQITLPILPPSNKNTPRPVPFSHDPMSSKPVSSELLK</sequence>
<dbReference type="GO" id="GO:0004601">
    <property type="term" value="F:peroxidase activity"/>
    <property type="evidence" value="ECO:0007669"/>
    <property type="project" value="UniProtKB-KW"/>
</dbReference>
<evidence type="ECO:0000256" key="8">
    <source>
        <dbReference type="PROSITE-ProRule" id="PRU00433"/>
    </source>
</evidence>
<feature type="signal peptide" evidence="10">
    <location>
        <begin position="1"/>
        <end position="20"/>
    </location>
</feature>